<evidence type="ECO:0000256" key="2">
    <source>
        <dbReference type="SAM" id="MobiDB-lite"/>
    </source>
</evidence>
<reference evidence="3" key="1">
    <citation type="journal article" date="2020" name="Stud. Mycol.">
        <title>101 Dothideomycetes genomes: a test case for predicting lifestyles and emergence of pathogens.</title>
        <authorList>
            <person name="Haridas S."/>
            <person name="Albert R."/>
            <person name="Binder M."/>
            <person name="Bloem J."/>
            <person name="Labutti K."/>
            <person name="Salamov A."/>
            <person name="Andreopoulos B."/>
            <person name="Baker S."/>
            <person name="Barry K."/>
            <person name="Bills G."/>
            <person name="Bluhm B."/>
            <person name="Cannon C."/>
            <person name="Castanera R."/>
            <person name="Culley D."/>
            <person name="Daum C."/>
            <person name="Ezra D."/>
            <person name="Gonzalez J."/>
            <person name="Henrissat B."/>
            <person name="Kuo A."/>
            <person name="Liang C."/>
            <person name="Lipzen A."/>
            <person name="Lutzoni F."/>
            <person name="Magnuson J."/>
            <person name="Mondo S."/>
            <person name="Nolan M."/>
            <person name="Ohm R."/>
            <person name="Pangilinan J."/>
            <person name="Park H.-J."/>
            <person name="Ramirez L."/>
            <person name="Alfaro M."/>
            <person name="Sun H."/>
            <person name="Tritt A."/>
            <person name="Yoshinaga Y."/>
            <person name="Zwiers L.-H."/>
            <person name="Turgeon B."/>
            <person name="Goodwin S."/>
            <person name="Spatafora J."/>
            <person name="Crous P."/>
            <person name="Grigoriev I."/>
        </authorList>
    </citation>
    <scope>NUCLEOTIDE SEQUENCE</scope>
    <source>
        <strain evidence="3">CBS 262.69</strain>
    </source>
</reference>
<feature type="compositionally biased region" description="Basic and acidic residues" evidence="2">
    <location>
        <begin position="1"/>
        <end position="29"/>
    </location>
</feature>
<feature type="compositionally biased region" description="Basic and acidic residues" evidence="2">
    <location>
        <begin position="203"/>
        <end position="212"/>
    </location>
</feature>
<gene>
    <name evidence="3" type="ORF">EJ06DRAFT_566912</name>
</gene>
<dbReference type="Proteomes" id="UP000799640">
    <property type="component" value="Unassembled WGS sequence"/>
</dbReference>
<accession>A0A6G1HMD8</accession>
<keyword evidence="1" id="KW-0175">Coiled coil</keyword>
<evidence type="ECO:0000313" key="3">
    <source>
        <dbReference type="EMBL" id="KAF2397180.1"/>
    </source>
</evidence>
<feature type="compositionally biased region" description="Pro residues" evidence="2">
    <location>
        <begin position="388"/>
        <end position="397"/>
    </location>
</feature>
<keyword evidence="4" id="KW-1185">Reference proteome</keyword>
<organism evidence="3 4">
    <name type="scientific">Trichodelitschia bisporula</name>
    <dbReference type="NCBI Taxonomy" id="703511"/>
    <lineage>
        <taxon>Eukaryota</taxon>
        <taxon>Fungi</taxon>
        <taxon>Dikarya</taxon>
        <taxon>Ascomycota</taxon>
        <taxon>Pezizomycotina</taxon>
        <taxon>Dothideomycetes</taxon>
        <taxon>Dothideomycetes incertae sedis</taxon>
        <taxon>Phaeotrichales</taxon>
        <taxon>Phaeotrichaceae</taxon>
        <taxon>Trichodelitschia</taxon>
    </lineage>
</organism>
<protein>
    <submittedName>
        <fullName evidence="3">Uncharacterized protein</fullName>
    </submittedName>
</protein>
<dbReference type="AlphaFoldDB" id="A0A6G1HMD8"/>
<feature type="compositionally biased region" description="Polar residues" evidence="2">
    <location>
        <begin position="409"/>
        <end position="419"/>
    </location>
</feature>
<feature type="compositionally biased region" description="Basic and acidic residues" evidence="2">
    <location>
        <begin position="269"/>
        <end position="301"/>
    </location>
</feature>
<feature type="compositionally biased region" description="Low complexity" evidence="2">
    <location>
        <begin position="213"/>
        <end position="250"/>
    </location>
</feature>
<name>A0A6G1HMD8_9PEZI</name>
<dbReference type="EMBL" id="ML996704">
    <property type="protein sequence ID" value="KAF2397180.1"/>
    <property type="molecule type" value="Genomic_DNA"/>
</dbReference>
<evidence type="ECO:0000313" key="4">
    <source>
        <dbReference type="Proteomes" id="UP000799640"/>
    </source>
</evidence>
<feature type="compositionally biased region" description="Basic and acidic residues" evidence="2">
    <location>
        <begin position="123"/>
        <end position="155"/>
    </location>
</feature>
<sequence>MADRDRDRRPYERDRFGGDAYRPRDDYRGRGPPLADTYVPIRGNARARSPPYRRRSRSPRDNRENFRSGGAWRPGDRERPRSPPRRAFSPRRDDDRRDFRARSPPRYRSPRRDRELTPLPIKRTREPSPIDRNRDRSPPPKRERLASPPPKRERLPSPAPRGRYPRYEPDLSFHHARPLTVSSPRRGFSPRREVPRPRSPRRDRRDVSDLLPRRSPSPQRPALIESTTTSRRSSPPVHPSRAAIIPSIASPRPPLEPRGTPRHSPAPQRRPDNFDRRPDNFDRRPDNFDRERERERERDVEPPSGPAPRNGDGMRRPLPSGPRNFTSPLPPAGSPSGPAMSAHMRSGGHNSMLSAPSRPRRGGFGGYPQAPYSAPQRRTSEVHLRPSHGPPSGPRGPGPHLQQGHGFRGSNNSTSTTYPRTQRFLNDLPAVVPGGRKMAVKSNVNFGKLKKLEEESERLRQAIAEKEAENRAALDEWDRMERESDAAQLRTDLAEENLARVEML</sequence>
<feature type="coiled-coil region" evidence="1">
    <location>
        <begin position="449"/>
        <end position="483"/>
    </location>
</feature>
<feature type="compositionally biased region" description="Basic and acidic residues" evidence="2">
    <location>
        <begin position="90"/>
        <end position="101"/>
    </location>
</feature>
<dbReference type="OrthoDB" id="5424692at2759"/>
<feature type="region of interest" description="Disordered" evidence="2">
    <location>
        <begin position="1"/>
        <end position="419"/>
    </location>
</feature>
<proteinExistence type="predicted"/>
<evidence type="ECO:0000256" key="1">
    <source>
        <dbReference type="SAM" id="Coils"/>
    </source>
</evidence>